<feature type="transmembrane region" description="Helical" evidence="5">
    <location>
        <begin position="127"/>
        <end position="147"/>
    </location>
</feature>
<dbReference type="EMBL" id="CABO01000024">
    <property type="protein sequence ID" value="CBI01765.1"/>
    <property type="molecule type" value="Genomic_DNA"/>
</dbReference>
<evidence type="ECO:0000256" key="4">
    <source>
        <dbReference type="ARBA" id="ARBA00023136"/>
    </source>
</evidence>
<feature type="transmembrane region" description="Helical" evidence="5">
    <location>
        <begin position="167"/>
        <end position="188"/>
    </location>
</feature>
<sequence>MSQSSLIRALAIASATAFACLPLFPSFITLTPASIPGISMIPHGVAIAMLAAMCVLGVLAGALLVFVRRVEQPMLLPLSIWLGAALLAAALGFAPLYGIVFLAIFLLGIVWHVGINASYGERGGATIVFAALLGAASLAFVVAITAVLLHRPAAIYAAEHGRAVGSFILPGELAGYVLVIVPIALAVASLSLHPWLRALAAFAAASGIIALALSFSRTGWVAAGCSGIAYLLLVVRDRRRQRTLAIAIAAFTAVAVALAFNAHHDPSENFTRLSIWRTALGIVRRFPLTGSGPFTFGTIYAHLRLPDGDAVAYHAHDLYLTLLAETGIIGLLAMLAAWVRFGREWIRRFSAAEPQARILSGAIVAGLIGTLVQGIIDTSTLVLFGLWLPTMALALASARFGLGESP</sequence>
<evidence type="ECO:0000256" key="2">
    <source>
        <dbReference type="ARBA" id="ARBA00022692"/>
    </source>
</evidence>
<feature type="transmembrane region" description="Helical" evidence="5">
    <location>
        <begin position="97"/>
        <end position="115"/>
    </location>
</feature>
<keyword evidence="2 5" id="KW-0812">Transmembrane</keyword>
<feature type="transmembrane region" description="Helical" evidence="5">
    <location>
        <begin position="195"/>
        <end position="213"/>
    </location>
</feature>
<protein>
    <recommendedName>
        <fullName evidence="6">O-antigen ligase-related domain-containing protein</fullName>
    </recommendedName>
</protein>
<proteinExistence type="predicted"/>
<keyword evidence="4 5" id="KW-0472">Membrane</keyword>
<evidence type="ECO:0000259" key="6">
    <source>
        <dbReference type="Pfam" id="PF04932"/>
    </source>
</evidence>
<evidence type="ECO:0000256" key="3">
    <source>
        <dbReference type="ARBA" id="ARBA00022989"/>
    </source>
</evidence>
<gene>
    <name evidence="7" type="ORF">CARN4_0756</name>
</gene>
<feature type="transmembrane region" description="Helical" evidence="5">
    <location>
        <begin position="243"/>
        <end position="262"/>
    </location>
</feature>
<dbReference type="GO" id="GO:0016020">
    <property type="term" value="C:membrane"/>
    <property type="evidence" value="ECO:0007669"/>
    <property type="project" value="UniProtKB-SubCell"/>
</dbReference>
<feature type="transmembrane region" description="Helical" evidence="5">
    <location>
        <begin position="219"/>
        <end position="236"/>
    </location>
</feature>
<evidence type="ECO:0000256" key="1">
    <source>
        <dbReference type="ARBA" id="ARBA00004141"/>
    </source>
</evidence>
<organism evidence="7">
    <name type="scientific">mine drainage metagenome</name>
    <dbReference type="NCBI Taxonomy" id="410659"/>
    <lineage>
        <taxon>unclassified sequences</taxon>
        <taxon>metagenomes</taxon>
        <taxon>ecological metagenomes</taxon>
    </lineage>
</organism>
<feature type="transmembrane region" description="Helical" evidence="5">
    <location>
        <begin position="318"/>
        <end position="338"/>
    </location>
</feature>
<dbReference type="InterPro" id="IPR051533">
    <property type="entry name" value="WaaL-like"/>
</dbReference>
<feature type="domain" description="O-antigen ligase-related" evidence="6">
    <location>
        <begin position="203"/>
        <end position="334"/>
    </location>
</feature>
<feature type="transmembrane region" description="Helical" evidence="5">
    <location>
        <begin position="382"/>
        <end position="402"/>
    </location>
</feature>
<dbReference type="PANTHER" id="PTHR37422:SF13">
    <property type="entry name" value="LIPOPOLYSACCHARIDE BIOSYNTHESIS PROTEIN PA4999-RELATED"/>
    <property type="match status" value="1"/>
</dbReference>
<dbReference type="Pfam" id="PF04932">
    <property type="entry name" value="Wzy_C"/>
    <property type="match status" value="1"/>
</dbReference>
<accession>E6Q3K4</accession>
<evidence type="ECO:0000313" key="7">
    <source>
        <dbReference type="EMBL" id="CBI01765.1"/>
    </source>
</evidence>
<feature type="transmembrane region" description="Helical" evidence="5">
    <location>
        <begin position="358"/>
        <end position="376"/>
    </location>
</feature>
<keyword evidence="3 5" id="KW-1133">Transmembrane helix</keyword>
<comment type="caution">
    <text evidence="7">The sequence shown here is derived from an EMBL/GenBank/DDBJ whole genome shotgun (WGS) entry which is preliminary data.</text>
</comment>
<evidence type="ECO:0000256" key="5">
    <source>
        <dbReference type="SAM" id="Phobius"/>
    </source>
</evidence>
<name>E6Q3K4_9ZZZZ</name>
<dbReference type="PANTHER" id="PTHR37422">
    <property type="entry name" value="TEICHURONIC ACID BIOSYNTHESIS PROTEIN TUAE"/>
    <property type="match status" value="1"/>
</dbReference>
<feature type="transmembrane region" description="Helical" evidence="5">
    <location>
        <begin position="74"/>
        <end position="91"/>
    </location>
</feature>
<dbReference type="InterPro" id="IPR007016">
    <property type="entry name" value="O-antigen_ligase-rel_domated"/>
</dbReference>
<dbReference type="AlphaFoldDB" id="E6Q3K4"/>
<feature type="transmembrane region" description="Helical" evidence="5">
    <location>
        <begin position="43"/>
        <end position="67"/>
    </location>
</feature>
<reference evidence="7" key="1">
    <citation type="submission" date="2009-10" db="EMBL/GenBank/DDBJ databases">
        <title>Diversity of trophic interactions inside an arsenic-rich microbial ecosystem.</title>
        <authorList>
            <person name="Bertin P.N."/>
            <person name="Heinrich-Salmeron A."/>
            <person name="Pelletier E."/>
            <person name="Goulhen-Chollet F."/>
            <person name="Arsene-Ploetze F."/>
            <person name="Gallien S."/>
            <person name="Calteau A."/>
            <person name="Vallenet D."/>
            <person name="Casiot C."/>
            <person name="Chane-Woon-Ming B."/>
            <person name="Giloteaux L."/>
            <person name="Barakat M."/>
            <person name="Bonnefoy V."/>
            <person name="Bruneel O."/>
            <person name="Chandler M."/>
            <person name="Cleiss J."/>
            <person name="Duran R."/>
            <person name="Elbaz-Poulichet F."/>
            <person name="Fonknechten N."/>
            <person name="Lauga B."/>
            <person name="Mornico D."/>
            <person name="Ortet P."/>
            <person name="Schaeffer C."/>
            <person name="Siguier P."/>
            <person name="Alexander Thil Smith A."/>
            <person name="Van Dorsselaer A."/>
            <person name="Weissenbach J."/>
            <person name="Medigue C."/>
            <person name="Le Paslier D."/>
        </authorList>
    </citation>
    <scope>NUCLEOTIDE SEQUENCE</scope>
</reference>
<comment type="subcellular location">
    <subcellularLocation>
        <location evidence="1">Membrane</location>
        <topology evidence="1">Multi-pass membrane protein</topology>
    </subcellularLocation>
</comment>